<keyword evidence="2" id="KW-1185">Reference proteome</keyword>
<proteinExistence type="predicted"/>
<dbReference type="AlphaFoldDB" id="A0A419R101"/>
<accession>A0A419R101</accession>
<evidence type="ECO:0000313" key="1">
    <source>
        <dbReference type="EMBL" id="RJX67617.1"/>
    </source>
</evidence>
<protein>
    <submittedName>
        <fullName evidence="1">Uncharacterized protein</fullName>
    </submittedName>
</protein>
<reference evidence="1 2" key="1">
    <citation type="submission" date="2018-09" db="EMBL/GenBank/DDBJ databases">
        <title>Altererythrobacter sp.Ery1 and Ery12, the genome sequencing of novel strains in genus Alterythrobacter.</title>
        <authorList>
            <person name="Cheng H."/>
            <person name="Wu Y.-H."/>
            <person name="Fang C."/>
            <person name="Xu X.-W."/>
        </authorList>
    </citation>
    <scope>NUCLEOTIDE SEQUENCE [LARGE SCALE GENOMIC DNA]</scope>
    <source>
        <strain evidence="1 2">Ery12</strain>
    </source>
</reference>
<comment type="caution">
    <text evidence="1">The sequence shown here is derived from an EMBL/GenBank/DDBJ whole genome shotgun (WGS) entry which is preliminary data.</text>
</comment>
<dbReference type="EMBL" id="RAHJ01000018">
    <property type="protein sequence ID" value="RJX67617.1"/>
    <property type="molecule type" value="Genomic_DNA"/>
</dbReference>
<gene>
    <name evidence="1" type="ORF">D6858_06300</name>
</gene>
<dbReference type="RefSeq" id="WP_133305251.1">
    <property type="nucleotide sequence ID" value="NZ_RAHJ01000018.1"/>
</dbReference>
<evidence type="ECO:0000313" key="2">
    <source>
        <dbReference type="Proteomes" id="UP000284322"/>
    </source>
</evidence>
<name>A0A419R101_9SPHN</name>
<sequence length="74" mass="7614">MSQLAATAIIENAVIGQWSEPRGAKTLLRLALSPAATSTIGRMQQEQAAKTAAELLMTLTTVVLPSCKGSGSTA</sequence>
<dbReference type="Proteomes" id="UP000284322">
    <property type="component" value="Unassembled WGS sequence"/>
</dbReference>
<organism evidence="1 2">
    <name type="scientific">Tsuneonella suprasediminis</name>
    <dbReference type="NCBI Taxonomy" id="2306996"/>
    <lineage>
        <taxon>Bacteria</taxon>
        <taxon>Pseudomonadati</taxon>
        <taxon>Pseudomonadota</taxon>
        <taxon>Alphaproteobacteria</taxon>
        <taxon>Sphingomonadales</taxon>
        <taxon>Erythrobacteraceae</taxon>
        <taxon>Tsuneonella</taxon>
    </lineage>
</organism>